<dbReference type="Pfam" id="PF07077">
    <property type="entry name" value="DUF1345"/>
    <property type="match status" value="1"/>
</dbReference>
<keyword evidence="1" id="KW-0472">Membrane</keyword>
<dbReference type="RefSeq" id="WP_086522669.1">
    <property type="nucleotide sequence ID" value="NZ_MDJW01000015.1"/>
</dbReference>
<evidence type="ECO:0000313" key="3">
    <source>
        <dbReference type="Proteomes" id="UP000194837"/>
    </source>
</evidence>
<keyword evidence="1" id="KW-1133">Transmembrane helix</keyword>
<feature type="transmembrane region" description="Helical" evidence="1">
    <location>
        <begin position="36"/>
        <end position="54"/>
    </location>
</feature>
<keyword evidence="1" id="KW-0812">Transmembrane</keyword>
<comment type="caution">
    <text evidence="2">The sequence shown here is derived from an EMBL/GenBank/DDBJ whole genome shotgun (WGS) entry which is preliminary data.</text>
</comment>
<gene>
    <name evidence="2" type="ORF">BFL34_03112</name>
</gene>
<evidence type="ECO:0000313" key="2">
    <source>
        <dbReference type="EMBL" id="OUE17861.1"/>
    </source>
</evidence>
<reference evidence="2 3" key="1">
    <citation type="submission" date="2016-08" db="EMBL/GenBank/DDBJ databases">
        <title>Genome sequence of Clavibacter michiganensis spp strain CFBP7494.</title>
        <authorList>
            <person name="Thapa S.P."/>
            <person name="Coaker G."/>
            <person name="Jacques M.-A."/>
        </authorList>
    </citation>
    <scope>NUCLEOTIDE SEQUENCE [LARGE SCALE GENOMIC DNA]</scope>
    <source>
        <strain evidence="2">CFBP7494</strain>
    </source>
</reference>
<feature type="transmembrane region" description="Helical" evidence="1">
    <location>
        <begin position="107"/>
        <end position="130"/>
    </location>
</feature>
<sequence length="214" mass="22470">MSTRILSGRRALVCVAVGLAVGAVAGVVASPSLVPLVTWCTAGVIALVGVWRLCWRQDPEGTRRLAEEEASSPVTDHAIVIACLASIVAVVVALVQSGGSGGEAVSVALVIVGVLGTMVAWALVNTVYALKYARMHYLDADEDAFDVKQEADPTYSDFAYFAFTIGMSYAGPEIEPTDSEVRRKVLPHALLSYFFGTVLIAVAINLVTNLGQGG</sequence>
<organism evidence="2 3">
    <name type="scientific">Clavibacter michiganensis</name>
    <dbReference type="NCBI Taxonomy" id="28447"/>
    <lineage>
        <taxon>Bacteria</taxon>
        <taxon>Bacillati</taxon>
        <taxon>Actinomycetota</taxon>
        <taxon>Actinomycetes</taxon>
        <taxon>Micrococcales</taxon>
        <taxon>Microbacteriaceae</taxon>
        <taxon>Clavibacter</taxon>
    </lineage>
</organism>
<accession>A0A251Y0P6</accession>
<name>A0A251Y0P6_9MICO</name>
<dbReference type="InterPro" id="IPR009781">
    <property type="entry name" value="DUF1345"/>
</dbReference>
<proteinExistence type="predicted"/>
<feature type="transmembrane region" description="Helical" evidence="1">
    <location>
        <begin position="74"/>
        <end position="95"/>
    </location>
</feature>
<dbReference type="EMBL" id="MDJW01000015">
    <property type="protein sequence ID" value="OUE17861.1"/>
    <property type="molecule type" value="Genomic_DNA"/>
</dbReference>
<protein>
    <recommendedName>
        <fullName evidence="4">DUF1345 domain-containing protein</fullName>
    </recommendedName>
</protein>
<dbReference type="AlphaFoldDB" id="A0A251Y0P6"/>
<evidence type="ECO:0008006" key="4">
    <source>
        <dbReference type="Google" id="ProtNLM"/>
    </source>
</evidence>
<evidence type="ECO:0000256" key="1">
    <source>
        <dbReference type="SAM" id="Phobius"/>
    </source>
</evidence>
<dbReference type="Proteomes" id="UP000194837">
    <property type="component" value="Unassembled WGS sequence"/>
</dbReference>
<feature type="transmembrane region" description="Helical" evidence="1">
    <location>
        <begin position="190"/>
        <end position="208"/>
    </location>
</feature>